<dbReference type="Proteomes" id="UP000092993">
    <property type="component" value="Unassembled WGS sequence"/>
</dbReference>
<proteinExistence type="predicted"/>
<protein>
    <submittedName>
        <fullName evidence="1">Uncharacterized protein</fullName>
    </submittedName>
</protein>
<keyword evidence="2" id="KW-1185">Reference proteome</keyword>
<sequence length="74" mass="8242">MCDDDDIHLLVQHDRGIEDLSDPEPPLTAAAVAAYQRNNHSRVMELDLPALDEITFPPCRHIPHILKDQGNGCS</sequence>
<evidence type="ECO:0000313" key="1">
    <source>
        <dbReference type="EMBL" id="OBZ78140.1"/>
    </source>
</evidence>
<gene>
    <name evidence="1" type="ORF">A0H81_02779</name>
</gene>
<organism evidence="1 2">
    <name type="scientific">Grifola frondosa</name>
    <name type="common">Maitake</name>
    <name type="synonym">Polyporus frondosus</name>
    <dbReference type="NCBI Taxonomy" id="5627"/>
    <lineage>
        <taxon>Eukaryota</taxon>
        <taxon>Fungi</taxon>
        <taxon>Dikarya</taxon>
        <taxon>Basidiomycota</taxon>
        <taxon>Agaricomycotina</taxon>
        <taxon>Agaricomycetes</taxon>
        <taxon>Polyporales</taxon>
        <taxon>Grifolaceae</taxon>
        <taxon>Grifola</taxon>
    </lineage>
</organism>
<dbReference type="AlphaFoldDB" id="A0A1C7MMP2"/>
<accession>A0A1C7MMP2</accession>
<evidence type="ECO:0000313" key="2">
    <source>
        <dbReference type="Proteomes" id="UP000092993"/>
    </source>
</evidence>
<dbReference type="EMBL" id="LUGG01000002">
    <property type="protein sequence ID" value="OBZ78140.1"/>
    <property type="molecule type" value="Genomic_DNA"/>
</dbReference>
<reference evidence="1 2" key="1">
    <citation type="submission" date="2016-03" db="EMBL/GenBank/DDBJ databases">
        <title>Whole genome sequencing of Grifola frondosa 9006-11.</title>
        <authorList>
            <person name="Min B."/>
            <person name="Park H."/>
            <person name="Kim J.-G."/>
            <person name="Cho H."/>
            <person name="Oh Y.-L."/>
            <person name="Kong W.-S."/>
            <person name="Choi I.-G."/>
        </authorList>
    </citation>
    <scope>NUCLEOTIDE SEQUENCE [LARGE SCALE GENOMIC DNA]</scope>
    <source>
        <strain evidence="1 2">9006-11</strain>
    </source>
</reference>
<dbReference type="OrthoDB" id="2741261at2759"/>
<name>A0A1C7MMP2_GRIFR</name>
<comment type="caution">
    <text evidence="1">The sequence shown here is derived from an EMBL/GenBank/DDBJ whole genome shotgun (WGS) entry which is preliminary data.</text>
</comment>